<dbReference type="PANTHER" id="PTHR40465">
    <property type="entry name" value="CHROMOSOME 1, WHOLE GENOME SHOTGUN SEQUENCE"/>
    <property type="match status" value="1"/>
</dbReference>
<keyword evidence="5" id="KW-1185">Reference proteome</keyword>
<evidence type="ECO:0000256" key="1">
    <source>
        <dbReference type="SAM" id="MobiDB-lite"/>
    </source>
</evidence>
<dbReference type="InterPro" id="IPR045339">
    <property type="entry name" value="DUF6534"/>
</dbReference>
<dbReference type="EMBL" id="QPFP01000025">
    <property type="protein sequence ID" value="TEB29993.1"/>
    <property type="molecule type" value="Genomic_DNA"/>
</dbReference>
<protein>
    <recommendedName>
        <fullName evidence="3">DUF6534 domain-containing protein</fullName>
    </recommendedName>
</protein>
<accession>A0A4Y7T741</accession>
<evidence type="ECO:0000313" key="5">
    <source>
        <dbReference type="Proteomes" id="UP000298030"/>
    </source>
</evidence>
<comment type="caution">
    <text evidence="4">The sequence shown here is derived from an EMBL/GenBank/DDBJ whole genome shotgun (WGS) entry which is preliminary data.</text>
</comment>
<feature type="domain" description="DUF6534" evidence="3">
    <location>
        <begin position="173"/>
        <end position="261"/>
    </location>
</feature>
<organism evidence="4 5">
    <name type="scientific">Coprinellus micaceus</name>
    <name type="common">Glistening ink-cap mushroom</name>
    <name type="synonym">Coprinus micaceus</name>
    <dbReference type="NCBI Taxonomy" id="71717"/>
    <lineage>
        <taxon>Eukaryota</taxon>
        <taxon>Fungi</taxon>
        <taxon>Dikarya</taxon>
        <taxon>Basidiomycota</taxon>
        <taxon>Agaricomycotina</taxon>
        <taxon>Agaricomycetes</taxon>
        <taxon>Agaricomycetidae</taxon>
        <taxon>Agaricales</taxon>
        <taxon>Agaricineae</taxon>
        <taxon>Psathyrellaceae</taxon>
        <taxon>Coprinellus</taxon>
    </lineage>
</organism>
<dbReference type="STRING" id="71717.A0A4Y7T741"/>
<feature type="transmembrane region" description="Helical" evidence="2">
    <location>
        <begin position="123"/>
        <end position="148"/>
    </location>
</feature>
<name>A0A4Y7T741_COPMI</name>
<gene>
    <name evidence="4" type="ORF">FA13DRAFT_606390</name>
</gene>
<keyword evidence="2" id="KW-0812">Transmembrane</keyword>
<proteinExistence type="predicted"/>
<feature type="compositionally biased region" description="Basic and acidic residues" evidence="1">
    <location>
        <begin position="342"/>
        <end position="370"/>
    </location>
</feature>
<dbReference type="AlphaFoldDB" id="A0A4Y7T741"/>
<feature type="transmembrane region" description="Helical" evidence="2">
    <location>
        <begin position="203"/>
        <end position="230"/>
    </location>
</feature>
<feature type="transmembrane region" description="Helical" evidence="2">
    <location>
        <begin position="12"/>
        <end position="34"/>
    </location>
</feature>
<feature type="transmembrane region" description="Helical" evidence="2">
    <location>
        <begin position="236"/>
        <end position="257"/>
    </location>
</feature>
<feature type="transmembrane region" description="Helical" evidence="2">
    <location>
        <begin position="168"/>
        <end position="191"/>
    </location>
</feature>
<feature type="region of interest" description="Disordered" evidence="1">
    <location>
        <begin position="342"/>
        <end position="393"/>
    </location>
</feature>
<feature type="region of interest" description="Disordered" evidence="1">
    <location>
        <begin position="288"/>
        <end position="317"/>
    </location>
</feature>
<keyword evidence="2" id="KW-1133">Transmembrane helix</keyword>
<dbReference type="Proteomes" id="UP000298030">
    <property type="component" value="Unassembled WGS sequence"/>
</dbReference>
<sequence>MNRDTDVLLGPILIGSLLAYLLMGAYLVQLYHYLAEDPIPGPRIRLHIIVALVTAAEATNVVFISQTAWRILIQSTQRPEYIVVLPVGASGTYTLNAITPLVVQCFFAWRIMRITRRKRYVRFRYIIPAAILALLQTGALLVVNVEFIQFGRRALFLGRLEIKLPLSLYLAAALACDTLITAAMIFILLDFKAATELSTTKRLLNMLIFNAVENGAVTTVCAALNLAFYLTRPLDYIHLCFSYAITGLYVNVLLASLNGRGRRAEASTSQSTNLREIEFRGEVTFQHLGDGSASTRSNRQSLSDPTEARGEKGDGVRRVQSPSVAFFVSTVTEVHRDGDFSPRARAYAEDRGARDDAGALAGDRRTRGDEGGEGVLASDGDGDGLEAFGKWPP</sequence>
<evidence type="ECO:0000259" key="3">
    <source>
        <dbReference type="Pfam" id="PF20152"/>
    </source>
</evidence>
<dbReference type="Pfam" id="PF20152">
    <property type="entry name" value="DUF6534"/>
    <property type="match status" value="1"/>
</dbReference>
<keyword evidence="2" id="KW-0472">Membrane</keyword>
<feature type="compositionally biased region" description="Polar residues" evidence="1">
    <location>
        <begin position="292"/>
        <end position="304"/>
    </location>
</feature>
<evidence type="ECO:0000313" key="4">
    <source>
        <dbReference type="EMBL" id="TEB29993.1"/>
    </source>
</evidence>
<evidence type="ECO:0000256" key="2">
    <source>
        <dbReference type="SAM" id="Phobius"/>
    </source>
</evidence>
<reference evidence="4 5" key="1">
    <citation type="journal article" date="2019" name="Nat. Ecol. Evol.">
        <title>Megaphylogeny resolves global patterns of mushroom evolution.</title>
        <authorList>
            <person name="Varga T."/>
            <person name="Krizsan K."/>
            <person name="Foldi C."/>
            <person name="Dima B."/>
            <person name="Sanchez-Garcia M."/>
            <person name="Sanchez-Ramirez S."/>
            <person name="Szollosi G.J."/>
            <person name="Szarkandi J.G."/>
            <person name="Papp V."/>
            <person name="Albert L."/>
            <person name="Andreopoulos W."/>
            <person name="Angelini C."/>
            <person name="Antonin V."/>
            <person name="Barry K.W."/>
            <person name="Bougher N.L."/>
            <person name="Buchanan P."/>
            <person name="Buyck B."/>
            <person name="Bense V."/>
            <person name="Catcheside P."/>
            <person name="Chovatia M."/>
            <person name="Cooper J."/>
            <person name="Damon W."/>
            <person name="Desjardin D."/>
            <person name="Finy P."/>
            <person name="Geml J."/>
            <person name="Haridas S."/>
            <person name="Hughes K."/>
            <person name="Justo A."/>
            <person name="Karasinski D."/>
            <person name="Kautmanova I."/>
            <person name="Kiss B."/>
            <person name="Kocsube S."/>
            <person name="Kotiranta H."/>
            <person name="LaButti K.M."/>
            <person name="Lechner B.E."/>
            <person name="Liimatainen K."/>
            <person name="Lipzen A."/>
            <person name="Lukacs Z."/>
            <person name="Mihaltcheva S."/>
            <person name="Morgado L.N."/>
            <person name="Niskanen T."/>
            <person name="Noordeloos M.E."/>
            <person name="Ohm R.A."/>
            <person name="Ortiz-Santana B."/>
            <person name="Ovrebo C."/>
            <person name="Racz N."/>
            <person name="Riley R."/>
            <person name="Savchenko A."/>
            <person name="Shiryaev A."/>
            <person name="Soop K."/>
            <person name="Spirin V."/>
            <person name="Szebenyi C."/>
            <person name="Tomsovsky M."/>
            <person name="Tulloss R.E."/>
            <person name="Uehling J."/>
            <person name="Grigoriev I.V."/>
            <person name="Vagvolgyi C."/>
            <person name="Papp T."/>
            <person name="Martin F.M."/>
            <person name="Miettinen O."/>
            <person name="Hibbett D.S."/>
            <person name="Nagy L.G."/>
        </authorList>
    </citation>
    <scope>NUCLEOTIDE SEQUENCE [LARGE SCALE GENOMIC DNA]</scope>
    <source>
        <strain evidence="4 5">FP101781</strain>
    </source>
</reference>
<feature type="transmembrane region" description="Helical" evidence="2">
    <location>
        <begin position="46"/>
        <end position="73"/>
    </location>
</feature>
<dbReference type="PANTHER" id="PTHR40465:SF1">
    <property type="entry name" value="DUF6534 DOMAIN-CONTAINING PROTEIN"/>
    <property type="match status" value="1"/>
</dbReference>
<feature type="compositionally biased region" description="Basic and acidic residues" evidence="1">
    <location>
        <begin position="306"/>
        <end position="317"/>
    </location>
</feature>
<dbReference type="OrthoDB" id="2873803at2759"/>